<name>A0ABP6N1P4_9ACTN</name>
<evidence type="ECO:0000256" key="1">
    <source>
        <dbReference type="ARBA" id="ARBA00000085"/>
    </source>
</evidence>
<dbReference type="Gene3D" id="1.10.287.130">
    <property type="match status" value="1"/>
</dbReference>
<dbReference type="InterPro" id="IPR036890">
    <property type="entry name" value="HATPase_C_sf"/>
</dbReference>
<gene>
    <name evidence="7" type="ORF">GCM10010466_25010</name>
</gene>
<sequence>MNGRPLIPHMRLDDLLAELQEHLETVLAARDRIHALLEAVVSIGSDLDLETVLRRITEAATALVDARYGALGVIGEGGTLERFIPVGLTEEEIAKIEHWPHGKGLLGLLIEDPRPLRLADLADHPASYGFPEGHPPMHSFLGVPVRVREEVFGNLYLTGKRGGGEFDEEEETMVGALATAAVVAIENARLYEQTRRREAELEAFADIVAHDLKSPLSAVRGFTELAHEQLSGQPGHDRQVGRLERALAATDRMKHLIDDLLAYSTARDAVLRPVEVDLGALVRGIADEHVTAASAGPDTPVPQVSVGPLPAVRADPVLVHRLFANLIGNAVTYTRPGQAAQITVTLPAARPRAPA</sequence>
<evidence type="ECO:0000256" key="5">
    <source>
        <dbReference type="ARBA" id="ARBA00022777"/>
    </source>
</evidence>
<feature type="domain" description="Histidine kinase" evidence="6">
    <location>
        <begin position="207"/>
        <end position="346"/>
    </location>
</feature>
<evidence type="ECO:0000259" key="6">
    <source>
        <dbReference type="PROSITE" id="PS50109"/>
    </source>
</evidence>
<dbReference type="CDD" id="cd00082">
    <property type="entry name" value="HisKA"/>
    <property type="match status" value="1"/>
</dbReference>
<dbReference type="SMART" id="SM00388">
    <property type="entry name" value="HisKA"/>
    <property type="match status" value="1"/>
</dbReference>
<accession>A0ABP6N1P4</accession>
<dbReference type="InterPro" id="IPR003018">
    <property type="entry name" value="GAF"/>
</dbReference>
<comment type="caution">
    <text evidence="7">The sequence shown here is derived from an EMBL/GenBank/DDBJ whole genome shotgun (WGS) entry which is preliminary data.</text>
</comment>
<organism evidence="7 8">
    <name type="scientific">Planomonospora alba</name>
    <dbReference type="NCBI Taxonomy" id="161354"/>
    <lineage>
        <taxon>Bacteria</taxon>
        <taxon>Bacillati</taxon>
        <taxon>Actinomycetota</taxon>
        <taxon>Actinomycetes</taxon>
        <taxon>Streptosporangiales</taxon>
        <taxon>Streptosporangiaceae</taxon>
        <taxon>Planomonospora</taxon>
    </lineage>
</organism>
<dbReference type="InterPro" id="IPR050351">
    <property type="entry name" value="BphY/WalK/GraS-like"/>
</dbReference>
<dbReference type="PANTHER" id="PTHR42878:SF15">
    <property type="entry name" value="BACTERIOPHYTOCHROME"/>
    <property type="match status" value="1"/>
</dbReference>
<dbReference type="InterPro" id="IPR003661">
    <property type="entry name" value="HisK_dim/P_dom"/>
</dbReference>
<dbReference type="InterPro" id="IPR029016">
    <property type="entry name" value="GAF-like_dom_sf"/>
</dbReference>
<keyword evidence="5" id="KW-0418">Kinase</keyword>
<dbReference type="InterPro" id="IPR036097">
    <property type="entry name" value="HisK_dim/P_sf"/>
</dbReference>
<protein>
    <recommendedName>
        <fullName evidence="3">histidine kinase</fullName>
        <ecNumber evidence="3">2.7.13.3</ecNumber>
    </recommendedName>
</protein>
<dbReference type="EMBL" id="BAAAUT010000017">
    <property type="protein sequence ID" value="GAA3133426.1"/>
    <property type="molecule type" value="Genomic_DNA"/>
</dbReference>
<evidence type="ECO:0000313" key="8">
    <source>
        <dbReference type="Proteomes" id="UP001500320"/>
    </source>
</evidence>
<evidence type="ECO:0000256" key="2">
    <source>
        <dbReference type="ARBA" id="ARBA00004236"/>
    </source>
</evidence>
<keyword evidence="4" id="KW-0808">Transferase</keyword>
<comment type="subcellular location">
    <subcellularLocation>
        <location evidence="2">Cell membrane</location>
    </subcellularLocation>
</comment>
<dbReference type="SUPFAM" id="SSF47384">
    <property type="entry name" value="Homodimeric domain of signal transducing histidine kinase"/>
    <property type="match status" value="1"/>
</dbReference>
<comment type="catalytic activity">
    <reaction evidence="1">
        <text>ATP + protein L-histidine = ADP + protein N-phospho-L-histidine.</text>
        <dbReference type="EC" id="2.7.13.3"/>
    </reaction>
</comment>
<dbReference type="SUPFAM" id="SSF55781">
    <property type="entry name" value="GAF domain-like"/>
    <property type="match status" value="1"/>
</dbReference>
<dbReference type="PANTHER" id="PTHR42878">
    <property type="entry name" value="TWO-COMPONENT HISTIDINE KINASE"/>
    <property type="match status" value="1"/>
</dbReference>
<evidence type="ECO:0000256" key="4">
    <source>
        <dbReference type="ARBA" id="ARBA00022679"/>
    </source>
</evidence>
<evidence type="ECO:0000313" key="7">
    <source>
        <dbReference type="EMBL" id="GAA3133426.1"/>
    </source>
</evidence>
<dbReference type="PROSITE" id="PS50109">
    <property type="entry name" value="HIS_KIN"/>
    <property type="match status" value="1"/>
</dbReference>
<evidence type="ECO:0000256" key="3">
    <source>
        <dbReference type="ARBA" id="ARBA00012438"/>
    </source>
</evidence>
<dbReference type="EC" id="2.7.13.3" evidence="3"/>
<keyword evidence="8" id="KW-1185">Reference proteome</keyword>
<dbReference type="SUPFAM" id="SSF55874">
    <property type="entry name" value="ATPase domain of HSP90 chaperone/DNA topoisomerase II/histidine kinase"/>
    <property type="match status" value="1"/>
</dbReference>
<reference evidence="8" key="1">
    <citation type="journal article" date="2019" name="Int. J. Syst. Evol. Microbiol.">
        <title>The Global Catalogue of Microorganisms (GCM) 10K type strain sequencing project: providing services to taxonomists for standard genome sequencing and annotation.</title>
        <authorList>
            <consortium name="The Broad Institute Genomics Platform"/>
            <consortium name="The Broad Institute Genome Sequencing Center for Infectious Disease"/>
            <person name="Wu L."/>
            <person name="Ma J."/>
        </authorList>
    </citation>
    <scope>NUCLEOTIDE SEQUENCE [LARGE SCALE GENOMIC DNA]</scope>
    <source>
        <strain evidence="8">JCM 9373</strain>
    </source>
</reference>
<dbReference type="SMART" id="SM00065">
    <property type="entry name" value="GAF"/>
    <property type="match status" value="1"/>
</dbReference>
<dbReference type="Pfam" id="PF00512">
    <property type="entry name" value="HisKA"/>
    <property type="match status" value="1"/>
</dbReference>
<dbReference type="Proteomes" id="UP001500320">
    <property type="component" value="Unassembled WGS sequence"/>
</dbReference>
<dbReference type="InterPro" id="IPR005467">
    <property type="entry name" value="His_kinase_dom"/>
</dbReference>
<dbReference type="Pfam" id="PF13185">
    <property type="entry name" value="GAF_2"/>
    <property type="match status" value="1"/>
</dbReference>
<dbReference type="Gene3D" id="3.30.450.40">
    <property type="match status" value="1"/>
</dbReference>
<proteinExistence type="predicted"/>